<accession>A0A6C2UUI4</accession>
<feature type="domain" description="PIN" evidence="2">
    <location>
        <begin position="2"/>
        <end position="116"/>
    </location>
</feature>
<organism evidence="3 4">
    <name type="scientific">Pontiella sulfatireligans</name>
    <dbReference type="NCBI Taxonomy" id="2750658"/>
    <lineage>
        <taxon>Bacteria</taxon>
        <taxon>Pseudomonadati</taxon>
        <taxon>Kiritimatiellota</taxon>
        <taxon>Kiritimatiellia</taxon>
        <taxon>Kiritimatiellales</taxon>
        <taxon>Pontiellaceae</taxon>
        <taxon>Pontiella</taxon>
    </lineage>
</organism>
<name>A0A6C2UUI4_9BACT</name>
<dbReference type="Gene3D" id="3.40.50.1010">
    <property type="entry name" value="5'-nuclease"/>
    <property type="match status" value="1"/>
</dbReference>
<keyword evidence="1" id="KW-0460">Magnesium</keyword>
<dbReference type="SUPFAM" id="SSF88723">
    <property type="entry name" value="PIN domain-like"/>
    <property type="match status" value="1"/>
</dbReference>
<dbReference type="Pfam" id="PF01850">
    <property type="entry name" value="PIN"/>
    <property type="match status" value="1"/>
</dbReference>
<reference evidence="3 4" key="1">
    <citation type="submission" date="2019-04" db="EMBL/GenBank/DDBJ databases">
        <authorList>
            <person name="Van Vliet M D."/>
        </authorList>
    </citation>
    <scope>NUCLEOTIDE SEQUENCE [LARGE SCALE GENOMIC DNA]</scope>
    <source>
        <strain evidence="3 4">F21</strain>
    </source>
</reference>
<evidence type="ECO:0000313" key="4">
    <source>
        <dbReference type="Proteomes" id="UP000346198"/>
    </source>
</evidence>
<dbReference type="Proteomes" id="UP000346198">
    <property type="component" value="Unassembled WGS sequence"/>
</dbReference>
<dbReference type="PANTHER" id="PTHR35901:SF1">
    <property type="entry name" value="EXONUCLEASE VAPC9"/>
    <property type="match status" value="1"/>
</dbReference>
<dbReference type="InterPro" id="IPR029060">
    <property type="entry name" value="PIN-like_dom_sf"/>
</dbReference>
<sequence>MIVVDTNVVVGAYLPGLHASAIEAAMAKDSHWVAPYLWRLEFRNVLALYLRKELMALQDAKRVALLAESRMRNREYWSMADRVLGLAKSSGCTAYDCEFVSLAMDLNVQLVTIDKKVLKQFPVIAVSPEEFVSR</sequence>
<dbReference type="InterPro" id="IPR002716">
    <property type="entry name" value="PIN_dom"/>
</dbReference>
<gene>
    <name evidence="3" type="ORF">SCARR_04931</name>
</gene>
<evidence type="ECO:0000256" key="1">
    <source>
        <dbReference type="ARBA" id="ARBA00022842"/>
    </source>
</evidence>
<dbReference type="AlphaFoldDB" id="A0A6C2UUI4"/>
<dbReference type="PANTHER" id="PTHR35901">
    <property type="entry name" value="RIBONUCLEASE VAPC3"/>
    <property type="match status" value="1"/>
</dbReference>
<evidence type="ECO:0000259" key="2">
    <source>
        <dbReference type="Pfam" id="PF01850"/>
    </source>
</evidence>
<protein>
    <recommendedName>
        <fullName evidence="2">PIN domain-containing protein</fullName>
    </recommendedName>
</protein>
<dbReference type="EMBL" id="CAAHFH010000002">
    <property type="protein sequence ID" value="VGO22834.1"/>
    <property type="molecule type" value="Genomic_DNA"/>
</dbReference>
<dbReference type="InterPro" id="IPR051619">
    <property type="entry name" value="TypeII_TA_RNase_PINc/VapC"/>
</dbReference>
<proteinExistence type="predicted"/>
<evidence type="ECO:0000313" key="3">
    <source>
        <dbReference type="EMBL" id="VGO22834.1"/>
    </source>
</evidence>
<keyword evidence="4" id="KW-1185">Reference proteome</keyword>
<dbReference type="InterPro" id="IPR044153">
    <property type="entry name" value="PIN_Pae0151-like"/>
</dbReference>
<dbReference type="CDD" id="cd09873">
    <property type="entry name" value="PIN_Pae0151-like"/>
    <property type="match status" value="1"/>
</dbReference>